<dbReference type="Pfam" id="PF00439">
    <property type="entry name" value="Bromodomain"/>
    <property type="match status" value="1"/>
</dbReference>
<dbReference type="PANTHER" id="PTHR47343">
    <property type="entry name" value="TRANSCRIPTIONAL ACTIVATOR SPT7"/>
    <property type="match status" value="1"/>
</dbReference>
<feature type="domain" description="Bromo" evidence="10">
    <location>
        <begin position="472"/>
        <end position="542"/>
    </location>
</feature>
<dbReference type="FunFam" id="1.10.20.10:FF:000072">
    <property type="entry name" value="Transcriptional activator spt7"/>
    <property type="match status" value="1"/>
</dbReference>
<evidence type="ECO:0000256" key="9">
    <source>
        <dbReference type="SAM" id="MobiDB-lite"/>
    </source>
</evidence>
<dbReference type="InterPro" id="IPR036427">
    <property type="entry name" value="Bromodomain-like_sf"/>
</dbReference>
<keyword evidence="2" id="KW-0597">Phosphoprotein</keyword>
<reference evidence="11 12" key="1">
    <citation type="journal article" date="2015" name="Environ. Microbiol.">
        <title>Metagenome sequence of Elaphomyces granulatus from sporocarp tissue reveals Ascomycota ectomycorrhizal fingerprints of genome expansion and a Proteobacteria-rich microbiome.</title>
        <authorList>
            <person name="Quandt C.A."/>
            <person name="Kohler A."/>
            <person name="Hesse C.N."/>
            <person name="Sharpton T.J."/>
            <person name="Martin F."/>
            <person name="Spatafora J.W."/>
        </authorList>
    </citation>
    <scope>NUCLEOTIDE SEQUENCE [LARGE SCALE GENOMIC DNA]</scope>
    <source>
        <strain evidence="11 12">OSC145934</strain>
    </source>
</reference>
<proteinExistence type="predicted"/>
<evidence type="ECO:0000313" key="11">
    <source>
        <dbReference type="EMBL" id="OXV10530.1"/>
    </source>
</evidence>
<feature type="region of interest" description="Disordered" evidence="9">
    <location>
        <begin position="43"/>
        <end position="77"/>
    </location>
</feature>
<dbReference type="InterPro" id="IPR009072">
    <property type="entry name" value="Histone-fold"/>
</dbReference>
<evidence type="ECO:0000256" key="7">
    <source>
        <dbReference type="ARBA" id="ARBA00093633"/>
    </source>
</evidence>
<keyword evidence="6" id="KW-0539">Nucleus</keyword>
<dbReference type="InterPro" id="IPR018359">
    <property type="entry name" value="Bromodomain_CS"/>
</dbReference>
<dbReference type="PROSITE" id="PS50014">
    <property type="entry name" value="BROMODOMAIN_2"/>
    <property type="match status" value="1"/>
</dbReference>
<dbReference type="InterPro" id="IPR006565">
    <property type="entry name" value="BTP"/>
</dbReference>
<keyword evidence="12" id="KW-1185">Reference proteome</keyword>
<evidence type="ECO:0000256" key="5">
    <source>
        <dbReference type="ARBA" id="ARBA00023163"/>
    </source>
</evidence>
<name>A0A232M295_9EURO</name>
<feature type="compositionally biased region" description="Acidic residues" evidence="9">
    <location>
        <begin position="584"/>
        <end position="593"/>
    </location>
</feature>
<dbReference type="SMART" id="SM00297">
    <property type="entry name" value="BROMO"/>
    <property type="match status" value="1"/>
</dbReference>
<feature type="compositionally biased region" description="Polar residues" evidence="9">
    <location>
        <begin position="1258"/>
        <end position="1275"/>
    </location>
</feature>
<feature type="region of interest" description="Disordered" evidence="9">
    <location>
        <begin position="222"/>
        <end position="325"/>
    </location>
</feature>
<accession>A0A232M295</accession>
<dbReference type="Proteomes" id="UP000243515">
    <property type="component" value="Unassembled WGS sequence"/>
</dbReference>
<dbReference type="OrthoDB" id="21449at2759"/>
<evidence type="ECO:0000256" key="8">
    <source>
        <dbReference type="PROSITE-ProRule" id="PRU00035"/>
    </source>
</evidence>
<evidence type="ECO:0000256" key="4">
    <source>
        <dbReference type="ARBA" id="ARBA00023117"/>
    </source>
</evidence>
<feature type="region of interest" description="Disordered" evidence="9">
    <location>
        <begin position="582"/>
        <end position="627"/>
    </location>
</feature>
<evidence type="ECO:0000313" key="12">
    <source>
        <dbReference type="Proteomes" id="UP000243515"/>
    </source>
</evidence>
<dbReference type="GO" id="GO:0006357">
    <property type="term" value="P:regulation of transcription by RNA polymerase II"/>
    <property type="evidence" value="ECO:0007669"/>
    <property type="project" value="UniProtKB-ARBA"/>
</dbReference>
<protein>
    <recommendedName>
        <fullName evidence="7">SAGA complex subunit Spt7</fullName>
    </recommendedName>
</protein>
<dbReference type="InterPro" id="IPR037782">
    <property type="entry name" value="Spt7"/>
</dbReference>
<dbReference type="FunFam" id="1.20.920.10:FF:000032">
    <property type="entry name" value="Transcriptional activator spt7"/>
    <property type="match status" value="1"/>
</dbReference>
<evidence type="ECO:0000256" key="3">
    <source>
        <dbReference type="ARBA" id="ARBA00023015"/>
    </source>
</evidence>
<evidence type="ECO:0000256" key="2">
    <source>
        <dbReference type="ARBA" id="ARBA00022553"/>
    </source>
</evidence>
<comment type="caution">
    <text evidence="11">The sequence shown here is derived from an EMBL/GenBank/DDBJ whole genome shotgun (WGS) entry which is preliminary data.</text>
</comment>
<evidence type="ECO:0000256" key="1">
    <source>
        <dbReference type="ARBA" id="ARBA00004123"/>
    </source>
</evidence>
<keyword evidence="4 8" id="KW-0103">Bromodomain</keyword>
<dbReference type="Gene3D" id="1.10.20.10">
    <property type="entry name" value="Histone, subunit A"/>
    <property type="match status" value="1"/>
</dbReference>
<feature type="compositionally biased region" description="Polar residues" evidence="9">
    <location>
        <begin position="1337"/>
        <end position="1352"/>
    </location>
</feature>
<feature type="region of interest" description="Disordered" evidence="9">
    <location>
        <begin position="756"/>
        <end position="780"/>
    </location>
</feature>
<feature type="region of interest" description="Disordered" evidence="9">
    <location>
        <begin position="638"/>
        <end position="657"/>
    </location>
</feature>
<dbReference type="GO" id="GO:0046695">
    <property type="term" value="C:SLIK (SAGA-like) complex"/>
    <property type="evidence" value="ECO:0007669"/>
    <property type="project" value="InterPro"/>
</dbReference>
<feature type="region of interest" description="Disordered" evidence="9">
    <location>
        <begin position="1152"/>
        <end position="1352"/>
    </location>
</feature>
<feature type="region of interest" description="Disordered" evidence="9">
    <location>
        <begin position="164"/>
        <end position="197"/>
    </location>
</feature>
<dbReference type="GO" id="GO:0006325">
    <property type="term" value="P:chromatin organization"/>
    <property type="evidence" value="ECO:0007669"/>
    <property type="project" value="UniProtKB-ARBA"/>
</dbReference>
<comment type="subcellular location">
    <subcellularLocation>
        <location evidence="1">Nucleus</location>
    </subcellularLocation>
</comment>
<feature type="compositionally biased region" description="Acidic residues" evidence="9">
    <location>
        <begin position="267"/>
        <end position="281"/>
    </location>
</feature>
<organism evidence="11 12">
    <name type="scientific">Elaphomyces granulatus</name>
    <dbReference type="NCBI Taxonomy" id="519963"/>
    <lineage>
        <taxon>Eukaryota</taxon>
        <taxon>Fungi</taxon>
        <taxon>Dikarya</taxon>
        <taxon>Ascomycota</taxon>
        <taxon>Pezizomycotina</taxon>
        <taxon>Eurotiomycetes</taxon>
        <taxon>Eurotiomycetidae</taxon>
        <taxon>Eurotiales</taxon>
        <taxon>Elaphomycetaceae</taxon>
        <taxon>Elaphomyces</taxon>
    </lineage>
</organism>
<keyword evidence="3" id="KW-0805">Transcription regulation</keyword>
<dbReference type="PROSITE" id="PS00633">
    <property type="entry name" value="BROMODOMAIN_1"/>
    <property type="match status" value="1"/>
</dbReference>
<dbReference type="Gene3D" id="1.20.920.10">
    <property type="entry name" value="Bromodomain-like"/>
    <property type="match status" value="1"/>
</dbReference>
<gene>
    <name evidence="11" type="ORF">Egran_01711</name>
</gene>
<dbReference type="EMBL" id="NPHW01002897">
    <property type="protein sequence ID" value="OXV10530.1"/>
    <property type="molecule type" value="Genomic_DNA"/>
</dbReference>
<dbReference type="CDD" id="cd05510">
    <property type="entry name" value="Bromo_SPT7_like"/>
    <property type="match status" value="1"/>
</dbReference>
<dbReference type="GO" id="GO:0000124">
    <property type="term" value="C:SAGA complex"/>
    <property type="evidence" value="ECO:0007669"/>
    <property type="project" value="InterPro"/>
</dbReference>
<dbReference type="PANTHER" id="PTHR47343:SF1">
    <property type="entry name" value="TRANSCRIPTIONAL ACTIVATOR SPT7"/>
    <property type="match status" value="1"/>
</dbReference>
<feature type="compositionally biased region" description="Basic residues" evidence="9">
    <location>
        <begin position="598"/>
        <end position="608"/>
    </location>
</feature>
<evidence type="ECO:0000256" key="6">
    <source>
        <dbReference type="ARBA" id="ARBA00023242"/>
    </source>
</evidence>
<dbReference type="GO" id="GO:0046982">
    <property type="term" value="F:protein heterodimerization activity"/>
    <property type="evidence" value="ECO:0007669"/>
    <property type="project" value="InterPro"/>
</dbReference>
<sequence>MIGESQKNNVCDKAPSNAEQIQLGMQMGRRRLVKERTRNCASGRKAVRWPGAHGQPHPVSKPHSPPSEPHHLPIDAATSPSFLVPETSSRCQSRRHLYLHSFFPVQESPVVRCQTWPERWRNEPPRSPQYRGLGATMSLGQHHYWPPGQLRPPDDYHDVRHLNGLSRTPAGPRTPSFRMSGGVDGSQAGSLMEGDAAGEEDQRIALFRDLYRRSEAKVNALFSKERDDRDPVGSAEAAAEESTGIPPPGEEKSRPAAPTKKAARTIDEDDYDDYDDEDGSETAESAVSPLKAKSVVPLHEQSPLPRPHTAAATPVEGSKDTKKESLEEIRKKLEGDKKATEEAAKKSFHTLFYTLENDRDAMLDQQRLEESERLVEAEMSGHGVNNAANHVNAGSNGYGSLSNANLGASSLTLKNLIARIDMKRTMVQASDAELRSLMSEVRKNRSKWASEDKIGQEELYESAEKVLSELKAMTEHSTAFLTRVNKREAPDYYNIIKHPMDLGTMTKKLKALQYKSKQEFVDDLNLIWANCLKYNTNPDHFLRKHALYMRKETEKLVPLIPDIVIRDRAEVEAEERRLQLAELDGAEESDDEPIMSSRGRKAPGKSSKKGTAPARQTPTGSEGPAGFSAAQANALAGADSDVPMDGSQNGLSTPPPGTLTPLGPNGIGVGASGSQIDPMDTDGFAAPNMVLSALSASGMELEDPEYKIWKQVTKKDRAIIAAERHRLFKGDKLNPDESALLRTKAGMRRWLRNQKQLAGDAEKTNESGSQAMEPGTRGETLAEGIEEEEDRVIPDYYDTMSGIPDLSEHLQWREDSEGNVVDNSEEFLKILPKGLFTQPDSKLSRKLDANTRQMQETRKICSKIGIVKQMQLQSLMYQNQFQKYQPEPFVERDVPTHVMNDDGPLVSPWVCKAAFQRSVAKILYHAGFEEYQPSALDAVTDVAVEFFKKIGETMKTYIEAPKVSAIESQDIMSAGIRFKPAYTQQEIILHTLSSVGTDVEALESYIKDDVERLGTKLTGVHDRLRGHLAELLRPAFNDTGGDGSNAFNDGSEQFIGGDFAEDIDEDFFGFKELGLDKEFGLASLSVPLHLLQNRMYNAHQAQNTNASQAANTLFPPPPPYPRISLQTMPLQIDLVRSFFLTKLRANNNEPLVEDLELPQKQRPMAPRPRLPASGKIPAQPGPSASNTSPQKRPLPPSASTQSAATKAGTLEPSKKKVKKNSGAPVGIPNSNPDGTSDDLGASTTDQKAGTKAVGALNAGSTETPDGPTVESSNLKSGIDGSARPDVFGEGGTFPGDANSNRNKPNGTVIHVPNGDAGDSYSSTTVVAAPSDADGSVNHGTSMISPESINGQS</sequence>
<evidence type="ECO:0000259" key="10">
    <source>
        <dbReference type="PROSITE" id="PS50014"/>
    </source>
</evidence>
<dbReference type="CDD" id="cd22927">
    <property type="entry name" value="HFD_SPT7"/>
    <property type="match status" value="1"/>
</dbReference>
<keyword evidence="5" id="KW-0804">Transcription</keyword>
<dbReference type="PRINTS" id="PR00503">
    <property type="entry name" value="BROMODOMAIN"/>
</dbReference>
<dbReference type="SUPFAM" id="SSF47370">
    <property type="entry name" value="Bromodomain"/>
    <property type="match status" value="1"/>
</dbReference>
<dbReference type="InterPro" id="IPR001487">
    <property type="entry name" value="Bromodomain"/>
</dbReference>
<dbReference type="GO" id="GO:0005634">
    <property type="term" value="C:nucleus"/>
    <property type="evidence" value="ECO:0007669"/>
    <property type="project" value="UniProtKB-SubCell"/>
</dbReference>
<dbReference type="Pfam" id="PF07524">
    <property type="entry name" value="Bromo_TP"/>
    <property type="match status" value="1"/>
</dbReference>
<dbReference type="GO" id="GO:0005198">
    <property type="term" value="F:structural molecule activity"/>
    <property type="evidence" value="ECO:0007669"/>
    <property type="project" value="TreeGrafter"/>
</dbReference>